<dbReference type="Gene3D" id="3.20.20.450">
    <property type="entry name" value="EAL domain"/>
    <property type="match status" value="1"/>
</dbReference>
<dbReference type="SMART" id="SM00052">
    <property type="entry name" value="EAL"/>
    <property type="match status" value="1"/>
</dbReference>
<dbReference type="AlphaFoldDB" id="A0A7X1ZFE7"/>
<keyword evidence="5" id="KW-1185">Reference proteome</keyword>
<proteinExistence type="predicted"/>
<reference evidence="4 5" key="1">
    <citation type="submission" date="2019-10" db="EMBL/GenBank/DDBJ databases">
        <title>Draft whole-genome sequence of the purple nonsulfur photosynthetic bacterium Roseospira navarrensis DSM 15114.</title>
        <authorList>
            <person name="Kyndt J.A."/>
            <person name="Meyer T.E."/>
        </authorList>
    </citation>
    <scope>NUCLEOTIDE SEQUENCE [LARGE SCALE GENOMIC DNA]</scope>
    <source>
        <strain evidence="4 5">DSM 15114</strain>
    </source>
</reference>
<evidence type="ECO:0000259" key="2">
    <source>
        <dbReference type="PROSITE" id="PS50110"/>
    </source>
</evidence>
<dbReference type="SUPFAM" id="SSF52172">
    <property type="entry name" value="CheY-like"/>
    <property type="match status" value="1"/>
</dbReference>
<dbReference type="PANTHER" id="PTHR33121:SF79">
    <property type="entry name" value="CYCLIC DI-GMP PHOSPHODIESTERASE PDED-RELATED"/>
    <property type="match status" value="1"/>
</dbReference>
<dbReference type="InterPro" id="IPR050706">
    <property type="entry name" value="Cyclic-di-GMP_PDE-like"/>
</dbReference>
<dbReference type="OrthoDB" id="7251575at2"/>
<dbReference type="PROSITE" id="PS50110">
    <property type="entry name" value="RESPONSE_REGULATORY"/>
    <property type="match status" value="1"/>
</dbReference>
<dbReference type="InterPro" id="IPR035919">
    <property type="entry name" value="EAL_sf"/>
</dbReference>
<name>A0A7X1ZFE7_9PROT</name>
<dbReference type="EMBL" id="WIVE01000047">
    <property type="protein sequence ID" value="MQX37573.1"/>
    <property type="molecule type" value="Genomic_DNA"/>
</dbReference>
<dbReference type="InterPro" id="IPR001789">
    <property type="entry name" value="Sig_transdc_resp-reg_receiver"/>
</dbReference>
<evidence type="ECO:0000259" key="3">
    <source>
        <dbReference type="PROSITE" id="PS50883"/>
    </source>
</evidence>
<dbReference type="GO" id="GO:0071111">
    <property type="term" value="F:cyclic-guanylate-specific phosphodiesterase activity"/>
    <property type="evidence" value="ECO:0007669"/>
    <property type="project" value="InterPro"/>
</dbReference>
<protein>
    <submittedName>
        <fullName evidence="4">EAL domain-containing protein</fullName>
    </submittedName>
</protein>
<dbReference type="Pfam" id="PF00563">
    <property type="entry name" value="EAL"/>
    <property type="match status" value="1"/>
</dbReference>
<dbReference type="InterPro" id="IPR011006">
    <property type="entry name" value="CheY-like_superfamily"/>
</dbReference>
<dbReference type="CDD" id="cd01948">
    <property type="entry name" value="EAL"/>
    <property type="match status" value="1"/>
</dbReference>
<accession>A0A7X1ZFE7</accession>
<sequence length="389" mass="41807">MRCLVVDDEAFMRTLITRILGGLGARDVRACEDGQAALVVVGDGVDVVLCDLNMPGMDGIEFLRHLAGMNYDGAVVLISGEDERVLQTAKTLAQAHELRVLGAVAKPVTPAALGTLLKDATRPTTRRAGPRAPIDPVAVEELREAIASDQLTVFFQPKARVSDRVVVGVESLVRWRHPERGLVPPVAFVGVAEEAGLIDAMTDVVFRQAVAQGGRWRARGLDLKVAVNISVDSLGRYDLPDTLVGIAADAGLPPSQIMLEVTESRLMADIKSPLEVLTRLRMKGVGLSIDDFGTGHSSLEQLRRIPFTELKIDRAFVHGAARDKAARAILESNASLAQSLGMTTVAEGAEDQADVTLVAALGIDLIQGHFFAKPMPAEDFDDWLADWRG</sequence>
<evidence type="ECO:0000313" key="4">
    <source>
        <dbReference type="EMBL" id="MQX37573.1"/>
    </source>
</evidence>
<dbReference type="Gene3D" id="3.40.50.2300">
    <property type="match status" value="1"/>
</dbReference>
<feature type="modified residue" description="4-aspartylphosphate" evidence="1">
    <location>
        <position position="51"/>
    </location>
</feature>
<dbReference type="PANTHER" id="PTHR33121">
    <property type="entry name" value="CYCLIC DI-GMP PHOSPHODIESTERASE PDEF"/>
    <property type="match status" value="1"/>
</dbReference>
<dbReference type="SMART" id="SM00448">
    <property type="entry name" value="REC"/>
    <property type="match status" value="1"/>
</dbReference>
<gene>
    <name evidence="4" type="ORF">GHC57_13700</name>
</gene>
<comment type="caution">
    <text evidence="4">The sequence shown here is derived from an EMBL/GenBank/DDBJ whole genome shotgun (WGS) entry which is preliminary data.</text>
</comment>
<organism evidence="4 5">
    <name type="scientific">Roseospira navarrensis</name>
    <dbReference type="NCBI Taxonomy" id="140058"/>
    <lineage>
        <taxon>Bacteria</taxon>
        <taxon>Pseudomonadati</taxon>
        <taxon>Pseudomonadota</taxon>
        <taxon>Alphaproteobacteria</taxon>
        <taxon>Rhodospirillales</taxon>
        <taxon>Rhodospirillaceae</taxon>
        <taxon>Roseospira</taxon>
    </lineage>
</organism>
<evidence type="ECO:0000256" key="1">
    <source>
        <dbReference type="PROSITE-ProRule" id="PRU00169"/>
    </source>
</evidence>
<keyword evidence="1" id="KW-0597">Phosphoprotein</keyword>
<dbReference type="InterPro" id="IPR001633">
    <property type="entry name" value="EAL_dom"/>
</dbReference>
<dbReference type="GO" id="GO:0000160">
    <property type="term" value="P:phosphorelay signal transduction system"/>
    <property type="evidence" value="ECO:0007669"/>
    <property type="project" value="InterPro"/>
</dbReference>
<feature type="domain" description="Response regulatory" evidence="2">
    <location>
        <begin position="2"/>
        <end position="121"/>
    </location>
</feature>
<dbReference type="Proteomes" id="UP000434582">
    <property type="component" value="Unassembled WGS sequence"/>
</dbReference>
<evidence type="ECO:0000313" key="5">
    <source>
        <dbReference type="Proteomes" id="UP000434582"/>
    </source>
</evidence>
<dbReference type="PROSITE" id="PS50883">
    <property type="entry name" value="EAL"/>
    <property type="match status" value="1"/>
</dbReference>
<feature type="domain" description="EAL" evidence="3">
    <location>
        <begin position="135"/>
        <end position="388"/>
    </location>
</feature>
<dbReference type="SUPFAM" id="SSF141868">
    <property type="entry name" value="EAL domain-like"/>
    <property type="match status" value="1"/>
</dbReference>
<dbReference type="Pfam" id="PF00072">
    <property type="entry name" value="Response_reg"/>
    <property type="match status" value="1"/>
</dbReference>